<sequence length="550" mass="63260">MEQRKVYFGTDRMMLKHRCEWDDYHLEHPGRLGAVLEKLEVFYSILNKGTCGNTERSKRCLRMILRSKNSRIQPKKADLEDLCLVHSRLYIERIMETQNMNLEELEKVASTFEEVYFNNYSYEAAALSVGIALKAMEAVLSETERNSSSFAAIRPPGHHASREKACGFCIFNNVAICAKKARALGVEKVLIVDWDVHAGQGTQYAIEDDSKIKLISIHRYQHGLFWPHLPENKNTINVPLNAIGMGDSEYIAFMQHFVVPIIHDFMPSLILISSGFDAAFGDEEGNMNVSPAGYYWMTKLVLDAATAVGSPLCVLMEGGYFIDSLAYSVQFCIKALLGDPGPEIQLNFCNRVFLHSLHSAILFHAHDFSSLQLFADVTRHTRTRYFVPEITPIKIEYKYQKVSDERDDIYPTRGLYPRPEESRIQRLQQELEEMILSYNSCDTKNETTLSLVFTEKINEDENTEKELQIEVNDAQRKAVVDFMQLHILNTPCIKLVLAEKDRMDQLKYMQKDYIINENTIITIVEGLFKLFEDHHCLNFKHLLSFELDMT</sequence>
<dbReference type="InterPro" id="IPR023696">
    <property type="entry name" value="Ureohydrolase_dom_sf"/>
</dbReference>
<evidence type="ECO:0000313" key="4">
    <source>
        <dbReference type="EnsemblMetazoa" id="OVOC11077.1"/>
    </source>
</evidence>
<dbReference type="InterPro" id="IPR037138">
    <property type="entry name" value="His_deacetylse_dom_sf"/>
</dbReference>
<dbReference type="PRINTS" id="PR01270">
    <property type="entry name" value="HDASUPER"/>
</dbReference>
<dbReference type="Pfam" id="PF00850">
    <property type="entry name" value="Hist_deacetyl"/>
    <property type="match status" value="1"/>
</dbReference>
<dbReference type="AlphaFoldDB" id="A0A8R1TJW8"/>
<dbReference type="InterPro" id="IPR023801">
    <property type="entry name" value="His_deacetylse_dom"/>
</dbReference>
<reference evidence="5" key="1">
    <citation type="submission" date="2013-10" db="EMBL/GenBank/DDBJ databases">
        <title>Genome sequencing of Onchocerca volvulus.</title>
        <authorList>
            <person name="Cotton J."/>
            <person name="Tsai J."/>
            <person name="Stanley E."/>
            <person name="Tracey A."/>
            <person name="Holroyd N."/>
            <person name="Lustigman S."/>
            <person name="Berriman M."/>
        </authorList>
    </citation>
    <scope>NUCLEOTIDE SEQUENCE</scope>
</reference>
<keyword evidence="2" id="KW-0175">Coiled coil</keyword>
<dbReference type="Proteomes" id="UP000024404">
    <property type="component" value="Unassembled WGS sequence"/>
</dbReference>
<accession>A0A8R1TJW8</accession>
<evidence type="ECO:0000259" key="3">
    <source>
        <dbReference type="Pfam" id="PF00850"/>
    </source>
</evidence>
<keyword evidence="5" id="KW-1185">Reference proteome</keyword>
<comment type="catalytic activity">
    <reaction evidence="1">
        <text>N(6)-acetyl-L-lysyl-[histone] + H2O = L-lysyl-[histone] + acetate</text>
        <dbReference type="Rhea" id="RHEA:58196"/>
        <dbReference type="Rhea" id="RHEA-COMP:9845"/>
        <dbReference type="Rhea" id="RHEA-COMP:11338"/>
        <dbReference type="ChEBI" id="CHEBI:15377"/>
        <dbReference type="ChEBI" id="CHEBI:29969"/>
        <dbReference type="ChEBI" id="CHEBI:30089"/>
        <dbReference type="ChEBI" id="CHEBI:61930"/>
        <dbReference type="EC" id="3.5.1.98"/>
    </reaction>
</comment>
<dbReference type="GO" id="GO:0000118">
    <property type="term" value="C:histone deacetylase complex"/>
    <property type="evidence" value="ECO:0007669"/>
    <property type="project" value="TreeGrafter"/>
</dbReference>
<dbReference type="SUPFAM" id="SSF52768">
    <property type="entry name" value="Arginase/deacetylase"/>
    <property type="match status" value="1"/>
</dbReference>
<proteinExistence type="predicted"/>
<feature type="domain" description="Histone deacetylase" evidence="3">
    <location>
        <begin position="26"/>
        <end position="335"/>
    </location>
</feature>
<evidence type="ECO:0000256" key="2">
    <source>
        <dbReference type="SAM" id="Coils"/>
    </source>
</evidence>
<dbReference type="PANTHER" id="PTHR10625">
    <property type="entry name" value="HISTONE DEACETYLASE HDAC1-RELATED"/>
    <property type="match status" value="1"/>
</dbReference>
<feature type="coiled-coil region" evidence="2">
    <location>
        <begin position="424"/>
        <end position="477"/>
    </location>
</feature>
<protein>
    <submittedName>
        <fullName evidence="4">Histone deacetylase</fullName>
    </submittedName>
</protein>
<dbReference type="EMBL" id="CMVM020000346">
    <property type="status" value="NOT_ANNOTATED_CDS"/>
    <property type="molecule type" value="Genomic_DNA"/>
</dbReference>
<dbReference type="GO" id="GO:0141221">
    <property type="term" value="F:histone deacetylase activity, hydrolytic mechanism"/>
    <property type="evidence" value="ECO:0007669"/>
    <property type="project" value="UniProtKB-EC"/>
</dbReference>
<dbReference type="OMA" id="PAGYYWM"/>
<name>A0A8R1TJW8_ONCVO</name>
<dbReference type="InterPro" id="IPR000286">
    <property type="entry name" value="HDACs"/>
</dbReference>
<evidence type="ECO:0000256" key="1">
    <source>
        <dbReference type="ARBA" id="ARBA00048287"/>
    </source>
</evidence>
<reference evidence="4" key="2">
    <citation type="submission" date="2022-06" db="UniProtKB">
        <authorList>
            <consortium name="EnsemblMetazoa"/>
        </authorList>
    </citation>
    <scope>IDENTIFICATION</scope>
</reference>
<dbReference type="GO" id="GO:0040029">
    <property type="term" value="P:epigenetic regulation of gene expression"/>
    <property type="evidence" value="ECO:0007669"/>
    <property type="project" value="TreeGrafter"/>
</dbReference>
<dbReference type="PANTHER" id="PTHR10625:SF45">
    <property type="entry name" value="HISTONE DEACETYLASE DOMAIN-CONTAINING PROTEIN"/>
    <property type="match status" value="1"/>
</dbReference>
<dbReference type="EnsemblMetazoa" id="OVOC11077.1">
    <property type="protein sequence ID" value="OVOC11077.1"/>
    <property type="gene ID" value="WBGene00247886"/>
</dbReference>
<organism evidence="4 5">
    <name type="scientific">Onchocerca volvulus</name>
    <dbReference type="NCBI Taxonomy" id="6282"/>
    <lineage>
        <taxon>Eukaryota</taxon>
        <taxon>Metazoa</taxon>
        <taxon>Ecdysozoa</taxon>
        <taxon>Nematoda</taxon>
        <taxon>Chromadorea</taxon>
        <taxon>Rhabditida</taxon>
        <taxon>Spirurina</taxon>
        <taxon>Spiruromorpha</taxon>
        <taxon>Filarioidea</taxon>
        <taxon>Onchocercidae</taxon>
        <taxon>Onchocerca</taxon>
    </lineage>
</organism>
<dbReference type="Gene3D" id="3.40.800.20">
    <property type="entry name" value="Histone deacetylase domain"/>
    <property type="match status" value="1"/>
</dbReference>
<evidence type="ECO:0000313" key="5">
    <source>
        <dbReference type="Proteomes" id="UP000024404"/>
    </source>
</evidence>